<reference evidence="6" key="1">
    <citation type="journal article" date="2020" name="Stud. Mycol.">
        <title>101 Dothideomycetes genomes: a test case for predicting lifestyles and emergence of pathogens.</title>
        <authorList>
            <person name="Haridas S."/>
            <person name="Albert R."/>
            <person name="Binder M."/>
            <person name="Bloem J."/>
            <person name="Labutti K."/>
            <person name="Salamov A."/>
            <person name="Andreopoulos B."/>
            <person name="Baker S."/>
            <person name="Barry K."/>
            <person name="Bills G."/>
            <person name="Bluhm B."/>
            <person name="Cannon C."/>
            <person name="Castanera R."/>
            <person name="Culley D."/>
            <person name="Daum C."/>
            <person name="Ezra D."/>
            <person name="Gonzalez J."/>
            <person name="Henrissat B."/>
            <person name="Kuo A."/>
            <person name="Liang C."/>
            <person name="Lipzen A."/>
            <person name="Lutzoni F."/>
            <person name="Magnuson J."/>
            <person name="Mondo S."/>
            <person name="Nolan M."/>
            <person name="Ohm R."/>
            <person name="Pangilinan J."/>
            <person name="Park H.-J."/>
            <person name="Ramirez L."/>
            <person name="Alfaro M."/>
            <person name="Sun H."/>
            <person name="Tritt A."/>
            <person name="Yoshinaga Y."/>
            <person name="Zwiers L.-H."/>
            <person name="Turgeon B."/>
            <person name="Goodwin S."/>
            <person name="Spatafora J."/>
            <person name="Crous P."/>
            <person name="Grigoriev I."/>
        </authorList>
    </citation>
    <scope>NUCLEOTIDE SEQUENCE</scope>
    <source>
        <strain evidence="6">CBS 109.77</strain>
    </source>
</reference>
<feature type="domain" description="Rax2-like C-terminal" evidence="3">
    <location>
        <begin position="908"/>
        <end position="1158"/>
    </location>
</feature>
<name>A0A6A6WYT8_9PLEO</name>
<keyword evidence="1" id="KW-0472">Membrane</keyword>
<evidence type="ECO:0000259" key="3">
    <source>
        <dbReference type="Pfam" id="PF12768"/>
    </source>
</evidence>
<evidence type="ECO:0008006" key="8">
    <source>
        <dbReference type="Google" id="ProtNLM"/>
    </source>
</evidence>
<dbReference type="Pfam" id="PF20842">
    <property type="entry name" value="Rax2_2"/>
    <property type="match status" value="1"/>
</dbReference>
<keyword evidence="2" id="KW-0732">Signal</keyword>
<sequence length="1233" mass="129563">MRDPLSSSLRSRAGTLALALLLASSRLIPGTVAFTFASIPQPNLNLGDLGRVAFAGDFDSISLYQFEGQNETPTGLNGALLSRFPNGVFATLNETDADIKAMCPFTRDGALQGIVFGGNFTSVGTLRTPGGIALLHPNNGTVTPLEGLNGSVNALHCDDDGGRVFVGGSFTGGNSSNAIIWTKSWTNMPFSGFNGPVNSILKAPSGKIIFGGEFNGLGDNMTAVAKNNTQVLPIGSALLKAQTSSGTPGLSDPKNIVCKPDAATEGPDNTWLLSDTAPGFWQADFGFGFLPTKLRLHNTKLDGRGTKTWRYTALPDGGIMNFTFVDPLSGQQRFCDATCPLPEGNTTGQDFIFVNNIGMNAFKIDISDWYGQGGGLNGIELFQNDIYSYAINDFNEPKCGGVTTGATSTPTGPWQITPSHESNSQYLTATLQGANINPDAASVVFQPDIKQSGNYSVTIFTPGCIGDGTCGTRGRVNITGSMSKSGSRVKSTEIFQTNNFDKYDQIYDGYVDATDGFRPSITLAPSPGQSGVLTVVAQRVRFTLKSASSGNLNGLFEYDPNQQVVENDFANSVIDAAGASLSPTDQAIVSTLAAASDNTLYIGGNFSGNGLNNIFAIKDGASNATALKGNGLNSHVITTYQNGSIIYVGGNFTNTQDNSASGLNGVATYSNDDWQPLGAGVNGVVMFIVPFSLNLTANTPEQVLGISGFFNRVNGFGNNAAFSVENFSVWVPSQQNWLHNLNVRSISIQGTLMARSEVPGADPLFAGSISSSSLGASGAAALDSSNGLSLEPFSATIRAQQQQTSLRKRALANGRSSNLTGIVTATFYKENNMNKTILAGHFAASGTDKQNITNLLVIDGKDSDKVTGLDDQIDSNSTFTALGVLDGILFAGGFVSGQVGQSKIAGILAYDLSSNNYAGTQPPGLQGINVTVNAIAARPKSKDVFIAGRFQSAGSLSCPALCIWNTERNQWNSPGGDLSGEVSALTWISDTKLLISGNLTVGSNATNIVSYDFTNGQFQEFSGAGGLPGAVSALCPASSDGSQIWAAGKSKEGSAFLERFDGTKWLPVNGDLFGEGTDIRGVQVLMLSESHGKSDLIDEGQDLLILGQINVTNFGTASAVLFDGTTLVPFLLSSTAQNTPGSLSQVFVENPQSFFKSNQKHLALGFIVLIALAIALALTFLLVVAGILLEWYRKKSKGYSPAPTNYPDRMANVDRVPPEHLFGTLSGNRPPAI</sequence>
<feature type="chain" id="PRO_5025587278" description="Cellular morphogenesis protein" evidence="2">
    <location>
        <begin position="34"/>
        <end position="1233"/>
    </location>
</feature>
<feature type="domain" description="Rax2-like third" evidence="5">
    <location>
        <begin position="387"/>
        <end position="544"/>
    </location>
</feature>
<gene>
    <name evidence="6" type="ORF">K505DRAFT_365774</name>
</gene>
<evidence type="ECO:0000259" key="5">
    <source>
        <dbReference type="Pfam" id="PF20843"/>
    </source>
</evidence>
<evidence type="ECO:0000259" key="4">
    <source>
        <dbReference type="Pfam" id="PF20842"/>
    </source>
</evidence>
<dbReference type="EMBL" id="MU002151">
    <property type="protein sequence ID" value="KAF2789256.1"/>
    <property type="molecule type" value="Genomic_DNA"/>
</dbReference>
<dbReference type="SUPFAM" id="SSF50965">
    <property type="entry name" value="Galactose oxidase, central domain"/>
    <property type="match status" value="1"/>
</dbReference>
<feature type="transmembrane region" description="Helical" evidence="1">
    <location>
        <begin position="1162"/>
        <end position="1189"/>
    </location>
</feature>
<dbReference type="Proteomes" id="UP000799757">
    <property type="component" value="Unassembled WGS sequence"/>
</dbReference>
<protein>
    <recommendedName>
        <fullName evidence="8">Cellular morphogenesis protein</fullName>
    </recommendedName>
</protein>
<feature type="domain" description="Rax2-like second" evidence="4">
    <location>
        <begin position="227"/>
        <end position="376"/>
    </location>
</feature>
<accession>A0A6A6WYT8</accession>
<evidence type="ECO:0000256" key="1">
    <source>
        <dbReference type="SAM" id="Phobius"/>
    </source>
</evidence>
<dbReference type="InterPro" id="IPR048266">
    <property type="entry name" value="Rax2-like_second"/>
</dbReference>
<dbReference type="InterPro" id="IPR024982">
    <property type="entry name" value="Rax2-like_C"/>
</dbReference>
<dbReference type="AlphaFoldDB" id="A0A6A6WYT8"/>
<dbReference type="PANTHER" id="PTHR31778:SF2">
    <property type="entry name" value="BUD SITE SELECTION PROTEIN RAX2"/>
    <property type="match status" value="1"/>
</dbReference>
<dbReference type="GO" id="GO:1902929">
    <property type="term" value="C:plasma membrane of growing cell tip"/>
    <property type="evidence" value="ECO:0007669"/>
    <property type="project" value="TreeGrafter"/>
</dbReference>
<dbReference type="Pfam" id="PF12768">
    <property type="entry name" value="Rax2"/>
    <property type="match status" value="1"/>
</dbReference>
<dbReference type="InterPro" id="IPR048265">
    <property type="entry name" value="Rax2-like_third"/>
</dbReference>
<evidence type="ECO:0000313" key="6">
    <source>
        <dbReference type="EMBL" id="KAF2789256.1"/>
    </source>
</evidence>
<feature type="signal peptide" evidence="2">
    <location>
        <begin position="1"/>
        <end position="33"/>
    </location>
</feature>
<dbReference type="PANTHER" id="PTHR31778">
    <property type="entry name" value="BUD SITE SELECTION PROTEIN RAX2"/>
    <property type="match status" value="1"/>
</dbReference>
<dbReference type="Pfam" id="PF20843">
    <property type="entry name" value="Rax2_3"/>
    <property type="match status" value="1"/>
</dbReference>
<dbReference type="InterPro" id="IPR011043">
    <property type="entry name" value="Gal_Oxase/kelch_b-propeller"/>
</dbReference>
<keyword evidence="1" id="KW-1133">Transmembrane helix</keyword>
<keyword evidence="7" id="KW-1185">Reference proteome</keyword>
<keyword evidence="1" id="KW-0812">Transmembrane</keyword>
<evidence type="ECO:0000256" key="2">
    <source>
        <dbReference type="SAM" id="SignalP"/>
    </source>
</evidence>
<dbReference type="OrthoDB" id="2503993at2759"/>
<organism evidence="6 7">
    <name type="scientific">Melanomma pulvis-pyrius CBS 109.77</name>
    <dbReference type="NCBI Taxonomy" id="1314802"/>
    <lineage>
        <taxon>Eukaryota</taxon>
        <taxon>Fungi</taxon>
        <taxon>Dikarya</taxon>
        <taxon>Ascomycota</taxon>
        <taxon>Pezizomycotina</taxon>
        <taxon>Dothideomycetes</taxon>
        <taxon>Pleosporomycetidae</taxon>
        <taxon>Pleosporales</taxon>
        <taxon>Melanommataceae</taxon>
        <taxon>Melanomma</taxon>
    </lineage>
</organism>
<evidence type="ECO:0000313" key="7">
    <source>
        <dbReference type="Proteomes" id="UP000799757"/>
    </source>
</evidence>
<proteinExistence type="predicted"/>